<comment type="caution">
    <text evidence="1">The sequence shown here is derived from an EMBL/GenBank/DDBJ whole genome shotgun (WGS) entry which is preliminary data.</text>
</comment>
<reference evidence="1" key="1">
    <citation type="submission" date="2020-04" db="EMBL/GenBank/DDBJ databases">
        <authorList>
            <person name="Alioto T."/>
            <person name="Alioto T."/>
            <person name="Gomez Garrido J."/>
        </authorList>
    </citation>
    <scope>NUCLEOTIDE SEQUENCE</scope>
    <source>
        <strain evidence="1">A484AB</strain>
    </source>
</reference>
<protein>
    <submittedName>
        <fullName evidence="1">Uncharacterized protein</fullName>
    </submittedName>
</protein>
<keyword evidence="2" id="KW-1185">Reference proteome</keyword>
<dbReference type="EMBL" id="CACRXK020017088">
    <property type="protein sequence ID" value="CAB4030721.1"/>
    <property type="molecule type" value="Genomic_DNA"/>
</dbReference>
<organism evidence="1 2">
    <name type="scientific">Paramuricea clavata</name>
    <name type="common">Red gorgonian</name>
    <name type="synonym">Violescent sea-whip</name>
    <dbReference type="NCBI Taxonomy" id="317549"/>
    <lineage>
        <taxon>Eukaryota</taxon>
        <taxon>Metazoa</taxon>
        <taxon>Cnidaria</taxon>
        <taxon>Anthozoa</taxon>
        <taxon>Octocorallia</taxon>
        <taxon>Malacalcyonacea</taxon>
        <taxon>Plexauridae</taxon>
        <taxon>Paramuricea</taxon>
    </lineage>
</organism>
<sequence>MSVSRLAQYWSTFLPRKKAIREQHTLGTEIGENMVVFIPEMPEPVNAVSYLKLGRKREGPVICS</sequence>
<feature type="non-terminal residue" evidence="1">
    <location>
        <position position="64"/>
    </location>
</feature>
<dbReference type="AlphaFoldDB" id="A0A6S7JJ12"/>
<accession>A0A6S7JJ12</accession>
<name>A0A6S7JJ12_PARCT</name>
<gene>
    <name evidence="1" type="ORF">PACLA_8A040179</name>
</gene>
<evidence type="ECO:0000313" key="2">
    <source>
        <dbReference type="Proteomes" id="UP001152795"/>
    </source>
</evidence>
<proteinExistence type="predicted"/>
<evidence type="ECO:0000313" key="1">
    <source>
        <dbReference type="EMBL" id="CAB4030721.1"/>
    </source>
</evidence>
<dbReference type="Proteomes" id="UP001152795">
    <property type="component" value="Unassembled WGS sequence"/>
</dbReference>